<sequence length="115" mass="13606">MLILRCRKTHLIGVKLPFIYVQKWLLMKRPLRLRKLCNIICCFCKLSCIVCGVMIVWYFCVIQSFTIELVLFKHTYYLHREGLKGKLDSTKNYGKFVTVNVRYLAESLLSHASER</sequence>
<keyword evidence="1" id="KW-0472">Membrane</keyword>
<evidence type="ECO:0000313" key="3">
    <source>
        <dbReference type="Proteomes" id="UP000231279"/>
    </source>
</evidence>
<proteinExistence type="predicted"/>
<dbReference type="AlphaFoldDB" id="A0A2G9H771"/>
<comment type="caution">
    <text evidence="2">The sequence shown here is derived from an EMBL/GenBank/DDBJ whole genome shotgun (WGS) entry which is preliminary data.</text>
</comment>
<feature type="transmembrane region" description="Helical" evidence="1">
    <location>
        <begin position="36"/>
        <end position="59"/>
    </location>
</feature>
<dbReference type="Proteomes" id="UP000231279">
    <property type="component" value="Unassembled WGS sequence"/>
</dbReference>
<organism evidence="2 3">
    <name type="scientific">Handroanthus impetiginosus</name>
    <dbReference type="NCBI Taxonomy" id="429701"/>
    <lineage>
        <taxon>Eukaryota</taxon>
        <taxon>Viridiplantae</taxon>
        <taxon>Streptophyta</taxon>
        <taxon>Embryophyta</taxon>
        <taxon>Tracheophyta</taxon>
        <taxon>Spermatophyta</taxon>
        <taxon>Magnoliopsida</taxon>
        <taxon>eudicotyledons</taxon>
        <taxon>Gunneridae</taxon>
        <taxon>Pentapetalae</taxon>
        <taxon>asterids</taxon>
        <taxon>lamiids</taxon>
        <taxon>Lamiales</taxon>
        <taxon>Bignoniaceae</taxon>
        <taxon>Crescentiina</taxon>
        <taxon>Tabebuia alliance</taxon>
        <taxon>Handroanthus</taxon>
    </lineage>
</organism>
<evidence type="ECO:0000313" key="2">
    <source>
        <dbReference type="EMBL" id="PIN13359.1"/>
    </source>
</evidence>
<protein>
    <submittedName>
        <fullName evidence="2">Uncharacterized protein</fullName>
    </submittedName>
</protein>
<dbReference type="EMBL" id="NKXS01002493">
    <property type="protein sequence ID" value="PIN13359.1"/>
    <property type="molecule type" value="Genomic_DNA"/>
</dbReference>
<evidence type="ECO:0000256" key="1">
    <source>
        <dbReference type="SAM" id="Phobius"/>
    </source>
</evidence>
<reference evidence="3" key="1">
    <citation type="journal article" date="2018" name="Gigascience">
        <title>Genome assembly of the Pink Ipe (Handroanthus impetiginosus, Bignoniaceae), a highly valued, ecologically keystone Neotropical timber forest tree.</title>
        <authorList>
            <person name="Silva-Junior O.B."/>
            <person name="Grattapaglia D."/>
            <person name="Novaes E."/>
            <person name="Collevatti R.G."/>
        </authorList>
    </citation>
    <scope>NUCLEOTIDE SEQUENCE [LARGE SCALE GENOMIC DNA]</scope>
    <source>
        <strain evidence="3">cv. UFG-1</strain>
    </source>
</reference>
<name>A0A2G9H771_9LAMI</name>
<keyword evidence="3" id="KW-1185">Reference proteome</keyword>
<keyword evidence="1" id="KW-1133">Transmembrane helix</keyword>
<gene>
    <name evidence="2" type="ORF">CDL12_14025</name>
</gene>
<keyword evidence="1" id="KW-0812">Transmembrane</keyword>
<accession>A0A2G9H771</accession>